<dbReference type="EMBL" id="JAAIUW010000002">
    <property type="protein sequence ID" value="KAF7840904.1"/>
    <property type="molecule type" value="Genomic_DNA"/>
</dbReference>
<evidence type="ECO:0000313" key="1">
    <source>
        <dbReference type="EMBL" id="KAF7840904.1"/>
    </source>
</evidence>
<dbReference type="Proteomes" id="UP000634136">
    <property type="component" value="Unassembled WGS sequence"/>
</dbReference>
<protein>
    <submittedName>
        <fullName evidence="1">Uncharacterized protein</fullName>
    </submittedName>
</protein>
<reference evidence="1" key="1">
    <citation type="submission" date="2020-09" db="EMBL/GenBank/DDBJ databases">
        <title>Genome-Enabled Discovery of Anthraquinone Biosynthesis in Senna tora.</title>
        <authorList>
            <person name="Kang S.-H."/>
            <person name="Pandey R.P."/>
            <person name="Lee C.-M."/>
            <person name="Sim J.-S."/>
            <person name="Jeong J.-T."/>
            <person name="Choi B.-S."/>
            <person name="Jung M."/>
            <person name="Ginzburg D."/>
            <person name="Zhao K."/>
            <person name="Won S.Y."/>
            <person name="Oh T.-J."/>
            <person name="Yu Y."/>
            <person name="Kim N.-H."/>
            <person name="Lee O.R."/>
            <person name="Lee T.-H."/>
            <person name="Bashyal P."/>
            <person name="Kim T.-S."/>
            <person name="Lee W.-H."/>
            <person name="Kawkins C."/>
            <person name="Kim C.-K."/>
            <person name="Kim J.S."/>
            <person name="Ahn B.O."/>
            <person name="Rhee S.Y."/>
            <person name="Sohng J.K."/>
        </authorList>
    </citation>
    <scope>NUCLEOTIDE SEQUENCE</scope>
    <source>
        <tissue evidence="1">Leaf</tissue>
    </source>
</reference>
<keyword evidence="2" id="KW-1185">Reference proteome</keyword>
<sequence>MRNIPPTSIASAFLKPPSFPAHYDLGTP</sequence>
<accession>A0A834XB69</accession>
<organism evidence="1 2">
    <name type="scientific">Senna tora</name>
    <dbReference type="NCBI Taxonomy" id="362788"/>
    <lineage>
        <taxon>Eukaryota</taxon>
        <taxon>Viridiplantae</taxon>
        <taxon>Streptophyta</taxon>
        <taxon>Embryophyta</taxon>
        <taxon>Tracheophyta</taxon>
        <taxon>Spermatophyta</taxon>
        <taxon>Magnoliopsida</taxon>
        <taxon>eudicotyledons</taxon>
        <taxon>Gunneridae</taxon>
        <taxon>Pentapetalae</taxon>
        <taxon>rosids</taxon>
        <taxon>fabids</taxon>
        <taxon>Fabales</taxon>
        <taxon>Fabaceae</taxon>
        <taxon>Caesalpinioideae</taxon>
        <taxon>Cassia clade</taxon>
        <taxon>Senna</taxon>
    </lineage>
</organism>
<gene>
    <name evidence="1" type="ORF">G2W53_003202</name>
</gene>
<evidence type="ECO:0000313" key="2">
    <source>
        <dbReference type="Proteomes" id="UP000634136"/>
    </source>
</evidence>
<comment type="caution">
    <text evidence="1">The sequence shown here is derived from an EMBL/GenBank/DDBJ whole genome shotgun (WGS) entry which is preliminary data.</text>
</comment>
<dbReference type="AlphaFoldDB" id="A0A834XB69"/>
<proteinExistence type="predicted"/>
<name>A0A834XB69_9FABA</name>